<dbReference type="EMBL" id="JAMOIM010000003">
    <property type="protein sequence ID" value="MCW6507809.1"/>
    <property type="molecule type" value="Genomic_DNA"/>
</dbReference>
<protein>
    <submittedName>
        <fullName evidence="2">MBL fold metallo-hydrolase</fullName>
    </submittedName>
</protein>
<gene>
    <name evidence="2" type="ORF">M8523_07225</name>
</gene>
<reference evidence="2" key="1">
    <citation type="submission" date="2022-05" db="EMBL/GenBank/DDBJ databases">
        <authorList>
            <person name="Pankratov T."/>
        </authorList>
    </citation>
    <scope>NUCLEOTIDE SEQUENCE</scope>
    <source>
        <strain evidence="2">BP6-180914</strain>
    </source>
</reference>
<sequence length="248" mass="25898">MSPHRIVTVPILPRGMVNSFLLIGERPVVVDTGVPGSAPKVLAALAREGFAPGDVSLILITHRHVDHIGSAAAVKRATGAPVAVHALDAEWLRKGDGGTRPPTGWGGRLLDLTGLPSQRAAPCAPDLVIDRDLPLAPYGVSDGVVLHTPGHTPGSISALFPNGDVLAGDLVIGGISFLGGIARLGHARKPPFEDDPGAVRQSLTGLLDRGASRFFVGHGGPLMAREVRRYIAREPRLGIFKRAAIRAA</sequence>
<feature type="domain" description="Metallo-beta-lactamase" evidence="1">
    <location>
        <begin position="16"/>
        <end position="218"/>
    </location>
</feature>
<evidence type="ECO:0000259" key="1">
    <source>
        <dbReference type="SMART" id="SM00849"/>
    </source>
</evidence>
<dbReference type="CDD" id="cd07721">
    <property type="entry name" value="yflN-like_MBL-fold"/>
    <property type="match status" value="1"/>
</dbReference>
<dbReference type="PANTHER" id="PTHR42951">
    <property type="entry name" value="METALLO-BETA-LACTAMASE DOMAIN-CONTAINING"/>
    <property type="match status" value="1"/>
</dbReference>
<dbReference type="InterPro" id="IPR036866">
    <property type="entry name" value="RibonucZ/Hydroxyglut_hydro"/>
</dbReference>
<name>A0AA41YTD8_9HYPH</name>
<keyword evidence="3" id="KW-1185">Reference proteome</keyword>
<dbReference type="Gene3D" id="3.60.15.10">
    <property type="entry name" value="Ribonuclease Z/Hydroxyacylglutathione hydrolase-like"/>
    <property type="match status" value="1"/>
</dbReference>
<dbReference type="InterPro" id="IPR001279">
    <property type="entry name" value="Metallo-B-lactamas"/>
</dbReference>
<dbReference type="PANTHER" id="PTHR42951:SF17">
    <property type="entry name" value="METALLO-BETA-LACTAMASE DOMAIN-CONTAINING PROTEIN"/>
    <property type="match status" value="1"/>
</dbReference>
<comment type="caution">
    <text evidence="2">The sequence shown here is derived from an EMBL/GenBank/DDBJ whole genome shotgun (WGS) entry which is preliminary data.</text>
</comment>
<dbReference type="Pfam" id="PF00753">
    <property type="entry name" value="Lactamase_B"/>
    <property type="match status" value="1"/>
</dbReference>
<evidence type="ECO:0000313" key="3">
    <source>
        <dbReference type="Proteomes" id="UP001165667"/>
    </source>
</evidence>
<evidence type="ECO:0000313" key="2">
    <source>
        <dbReference type="EMBL" id="MCW6507809.1"/>
    </source>
</evidence>
<accession>A0AA41YTD8</accession>
<dbReference type="SMART" id="SM00849">
    <property type="entry name" value="Lactamase_B"/>
    <property type="match status" value="1"/>
</dbReference>
<dbReference type="Proteomes" id="UP001165667">
    <property type="component" value="Unassembled WGS sequence"/>
</dbReference>
<organism evidence="2 3">
    <name type="scientific">Lichenifustis flavocetrariae</name>
    <dbReference type="NCBI Taxonomy" id="2949735"/>
    <lineage>
        <taxon>Bacteria</taxon>
        <taxon>Pseudomonadati</taxon>
        <taxon>Pseudomonadota</taxon>
        <taxon>Alphaproteobacteria</taxon>
        <taxon>Hyphomicrobiales</taxon>
        <taxon>Lichenihabitantaceae</taxon>
        <taxon>Lichenifustis</taxon>
    </lineage>
</organism>
<dbReference type="RefSeq" id="WP_282584166.1">
    <property type="nucleotide sequence ID" value="NZ_JAMOIM010000003.1"/>
</dbReference>
<dbReference type="AlphaFoldDB" id="A0AA41YTD8"/>
<dbReference type="InterPro" id="IPR050855">
    <property type="entry name" value="NDM-1-like"/>
</dbReference>
<proteinExistence type="predicted"/>
<dbReference type="SUPFAM" id="SSF56281">
    <property type="entry name" value="Metallo-hydrolase/oxidoreductase"/>
    <property type="match status" value="1"/>
</dbReference>